<dbReference type="Pfam" id="PF00226">
    <property type="entry name" value="DnaJ"/>
    <property type="match status" value="1"/>
</dbReference>
<dbReference type="Gene3D" id="1.10.287.110">
    <property type="entry name" value="DnaJ domain"/>
    <property type="match status" value="1"/>
</dbReference>
<keyword evidence="3" id="KW-1185">Reference proteome</keyword>
<comment type="caution">
    <text evidence="2">The sequence shown here is derived from an EMBL/GenBank/DDBJ whole genome shotgun (WGS) entry which is preliminary data.</text>
</comment>
<proteinExistence type="predicted"/>
<dbReference type="InterPro" id="IPR001623">
    <property type="entry name" value="DnaJ_domain"/>
</dbReference>
<evidence type="ECO:0000259" key="1">
    <source>
        <dbReference type="PROSITE" id="PS50076"/>
    </source>
</evidence>
<dbReference type="AlphaFoldDB" id="A0AB34K5V8"/>
<dbReference type="Proteomes" id="UP001515480">
    <property type="component" value="Unassembled WGS sequence"/>
</dbReference>
<reference evidence="2 3" key="1">
    <citation type="journal article" date="2024" name="Science">
        <title>Giant polyketide synthase enzymes in the biosynthesis of giant marine polyether toxins.</title>
        <authorList>
            <person name="Fallon T.R."/>
            <person name="Shende V.V."/>
            <person name="Wierzbicki I.H."/>
            <person name="Pendleton A.L."/>
            <person name="Watervoot N.F."/>
            <person name="Auber R.P."/>
            <person name="Gonzalez D.J."/>
            <person name="Wisecaver J.H."/>
            <person name="Moore B.S."/>
        </authorList>
    </citation>
    <scope>NUCLEOTIDE SEQUENCE [LARGE SCALE GENOMIC DNA]</scope>
    <source>
        <strain evidence="2 3">12B1</strain>
    </source>
</reference>
<dbReference type="SUPFAM" id="SSF46565">
    <property type="entry name" value="Chaperone J-domain"/>
    <property type="match status" value="1"/>
</dbReference>
<evidence type="ECO:0000313" key="3">
    <source>
        <dbReference type="Proteomes" id="UP001515480"/>
    </source>
</evidence>
<sequence>MPRSNAATTATLPPAPPLTAVQPAATATVDEAEPTVLAVPQPEADPLAVVEANAIVTIADATVPDALAVVATSANLGCPHGRRRSLCKDCGGTGICEHGRRRQRCKDCGGNQICEHHRVKSKCKDCGGSSICEHKRRRSECKDCGGAGICEHKRRRAQCKDCGGKGFCVHGRQPSRCKDCGGKGICEHGRVRTQCKDCGGSSICEHRRVRTLCHECGGKGICVHGRQRYGCKECKAEKDPAVAAELAASQACGGSGGSAAKEAKAAAAAERQRAKEEAALQRQSKAEAAAQAKVTAATQREVVVIATAPAAVSAASGVNALPTDESHYFEWTQRLLGANGEKATPAMKKILKEQGAGALAEMLKQQYAAEHADQRESSRHKRKRAADPIAAATIGDSLSPDALAVAAAAAGEPSIDALIAQVLRDRNTPHLVLGVAADAPVAAVRKRYLHLLMRLHPTKQPHAQANEAFNVVEHAYENFRK</sequence>
<accession>A0AB34K5V8</accession>
<organism evidence="2 3">
    <name type="scientific">Prymnesium parvum</name>
    <name type="common">Toxic golden alga</name>
    <dbReference type="NCBI Taxonomy" id="97485"/>
    <lineage>
        <taxon>Eukaryota</taxon>
        <taxon>Haptista</taxon>
        <taxon>Haptophyta</taxon>
        <taxon>Prymnesiophyceae</taxon>
        <taxon>Prymnesiales</taxon>
        <taxon>Prymnesiaceae</taxon>
        <taxon>Prymnesium</taxon>
    </lineage>
</organism>
<evidence type="ECO:0000313" key="2">
    <source>
        <dbReference type="EMBL" id="KAL1528301.1"/>
    </source>
</evidence>
<feature type="domain" description="J" evidence="1">
    <location>
        <begin position="428"/>
        <end position="481"/>
    </location>
</feature>
<gene>
    <name evidence="2" type="ORF">AB1Y20_009657</name>
</gene>
<name>A0AB34K5V8_PRYPA</name>
<dbReference type="InterPro" id="IPR036869">
    <property type="entry name" value="J_dom_sf"/>
</dbReference>
<protein>
    <recommendedName>
        <fullName evidence="1">J domain-containing protein</fullName>
    </recommendedName>
</protein>
<dbReference type="PROSITE" id="PS50076">
    <property type="entry name" value="DNAJ_2"/>
    <property type="match status" value="1"/>
</dbReference>
<dbReference type="EMBL" id="JBGBPQ010000002">
    <property type="protein sequence ID" value="KAL1528301.1"/>
    <property type="molecule type" value="Genomic_DNA"/>
</dbReference>